<dbReference type="PANTHER" id="PTHR43685">
    <property type="entry name" value="GLYCOSYLTRANSFERASE"/>
    <property type="match status" value="1"/>
</dbReference>
<dbReference type="OrthoDB" id="396512at2"/>
<sequence length="325" mass="38041">MILLSIIVPVYNVADYLGRCLESITVQITDGVEVILIDDGSTDMSYAICTEFEKRFEYIRVVRQHNKGLSGARNTGMDYAQGDFVWFIDSDDWIVTGAVPKLLDYIRKSPEIDVFRFGFTLFKDETDEPVEEYVNSSVHDVKSNSYFQQNEMMYQVWAGIYKCTFLEKNSISFPEGMIYEDIPYNLQVYTSAARMTVLSHKFYWYRVRQGSLLRSEVNLKKIVSVAHILGVCDTLIDKFEGNNKEVTIAIRKKLDYLYVYIDHLHAYNGFTSEEKWKAFQKLNLHIPILPGESKGLIWKKLQLRWMPKIFYKNRIHYLKKQSQLI</sequence>
<proteinExistence type="predicted"/>
<gene>
    <name evidence="2" type="ORF">BIW12_03335</name>
</gene>
<dbReference type="AlphaFoldDB" id="A0A1D9P7N9"/>
<evidence type="ECO:0000313" key="2">
    <source>
        <dbReference type="EMBL" id="AOZ98542.1"/>
    </source>
</evidence>
<name>A0A1D9P7N9_9FLAO</name>
<dbReference type="InterPro" id="IPR001173">
    <property type="entry name" value="Glyco_trans_2-like"/>
</dbReference>
<organism evidence="2 3">
    <name type="scientific">Flavobacterium commune</name>
    <dbReference type="NCBI Taxonomy" id="1306519"/>
    <lineage>
        <taxon>Bacteria</taxon>
        <taxon>Pseudomonadati</taxon>
        <taxon>Bacteroidota</taxon>
        <taxon>Flavobacteriia</taxon>
        <taxon>Flavobacteriales</taxon>
        <taxon>Flavobacteriaceae</taxon>
        <taxon>Flavobacterium</taxon>
    </lineage>
</organism>
<evidence type="ECO:0000313" key="3">
    <source>
        <dbReference type="Proteomes" id="UP000178198"/>
    </source>
</evidence>
<dbReference type="Gene3D" id="3.90.550.10">
    <property type="entry name" value="Spore Coat Polysaccharide Biosynthesis Protein SpsA, Chain A"/>
    <property type="match status" value="1"/>
</dbReference>
<dbReference type="Pfam" id="PF00535">
    <property type="entry name" value="Glycos_transf_2"/>
    <property type="match status" value="1"/>
</dbReference>
<dbReference type="KEGG" id="fcm:BIW12_03335"/>
<dbReference type="Proteomes" id="UP000178198">
    <property type="component" value="Chromosome"/>
</dbReference>
<dbReference type="CDD" id="cd00761">
    <property type="entry name" value="Glyco_tranf_GTA_type"/>
    <property type="match status" value="1"/>
</dbReference>
<dbReference type="SUPFAM" id="SSF53448">
    <property type="entry name" value="Nucleotide-diphospho-sugar transferases"/>
    <property type="match status" value="1"/>
</dbReference>
<keyword evidence="3" id="KW-1185">Reference proteome</keyword>
<feature type="domain" description="Glycosyltransferase 2-like" evidence="1">
    <location>
        <begin position="5"/>
        <end position="133"/>
    </location>
</feature>
<dbReference type="InterPro" id="IPR050834">
    <property type="entry name" value="Glycosyltransf_2"/>
</dbReference>
<dbReference type="STRING" id="1306519.BIW12_03335"/>
<protein>
    <recommendedName>
        <fullName evidence="1">Glycosyltransferase 2-like domain-containing protein</fullName>
    </recommendedName>
</protein>
<dbReference type="PANTHER" id="PTHR43685:SF2">
    <property type="entry name" value="GLYCOSYLTRANSFERASE 2-LIKE DOMAIN-CONTAINING PROTEIN"/>
    <property type="match status" value="1"/>
</dbReference>
<dbReference type="EMBL" id="CP017774">
    <property type="protein sequence ID" value="AOZ98542.1"/>
    <property type="molecule type" value="Genomic_DNA"/>
</dbReference>
<reference evidence="2 3" key="1">
    <citation type="submission" date="2016-10" db="EMBL/GenBank/DDBJ databases">
        <title>Complete Genome Sequence of Flavobacterium sp. PK15.</title>
        <authorList>
            <person name="Ekwe A."/>
            <person name="Kim S.B."/>
        </authorList>
    </citation>
    <scope>NUCLEOTIDE SEQUENCE [LARGE SCALE GENOMIC DNA]</scope>
    <source>
        <strain evidence="2 3">PK15</strain>
    </source>
</reference>
<accession>A0A1D9P7N9</accession>
<dbReference type="InterPro" id="IPR029044">
    <property type="entry name" value="Nucleotide-diphossugar_trans"/>
</dbReference>
<evidence type="ECO:0000259" key="1">
    <source>
        <dbReference type="Pfam" id="PF00535"/>
    </source>
</evidence>